<dbReference type="HOGENOM" id="CLU_848113_0_0_1"/>
<reference evidence="1 2" key="1">
    <citation type="journal article" date="2007" name="Science">
        <title>Sea anemone genome reveals ancestral eumetazoan gene repertoire and genomic organization.</title>
        <authorList>
            <person name="Putnam N.H."/>
            <person name="Srivastava M."/>
            <person name="Hellsten U."/>
            <person name="Dirks B."/>
            <person name="Chapman J."/>
            <person name="Salamov A."/>
            <person name="Terry A."/>
            <person name="Shapiro H."/>
            <person name="Lindquist E."/>
            <person name="Kapitonov V.V."/>
            <person name="Jurka J."/>
            <person name="Genikhovich G."/>
            <person name="Grigoriev I.V."/>
            <person name="Lucas S.M."/>
            <person name="Steele R.E."/>
            <person name="Finnerty J.R."/>
            <person name="Technau U."/>
            <person name="Martindale M.Q."/>
            <person name="Rokhsar D.S."/>
        </authorList>
    </citation>
    <scope>NUCLEOTIDE SEQUENCE [LARGE SCALE GENOMIC DNA]</scope>
    <source>
        <strain evidence="2">CH2 X CH6</strain>
    </source>
</reference>
<dbReference type="EMBL" id="DS469898">
    <property type="protein sequence ID" value="EDO31465.1"/>
    <property type="molecule type" value="Genomic_DNA"/>
</dbReference>
<gene>
    <name evidence="1" type="ORF">NEMVEDRAFT_v1g248013</name>
</gene>
<dbReference type="InParanoid" id="A7SXV7"/>
<accession>A7SXV7</accession>
<dbReference type="AlphaFoldDB" id="A7SXV7"/>
<sequence>MPDDHPNINQAQATYQITPPDQFDFAKPNEWPQWIRRFERFRSATGLCDRDDVPAQHCNYGALHDELNRGRLVVGLLEDNLAEKLQLDSDLTLEKAIMKARQSESIKQQQSVIRGQGTSSESTDVDFVKKHQKYQARTLQVRLRQLQSSNKKLKGAGWHDLTVPGLFKATLKYGSRAAEQYVYVIKDLDFPLLGRPAIEQLKLVSMRALFPAFEKAAKYLSDACKEGDKVQIGERHKQLVQVISSTELVAKLKDFDVGADNALEHVNRSMKVSGGLIGKMLNPATRTKYSLIAPELARLAEQAKQMAGISQKTQNRHHNFTNAVWSLK</sequence>
<name>A7SXV7_NEMVE</name>
<dbReference type="PANTHER" id="PTHR47018">
    <property type="entry name" value="CXC DOMAIN-CONTAINING PROTEIN-RELATED"/>
    <property type="match status" value="1"/>
</dbReference>
<protein>
    <submittedName>
        <fullName evidence="1">Uncharacterized protein</fullName>
    </submittedName>
</protein>
<dbReference type="Proteomes" id="UP000001593">
    <property type="component" value="Unassembled WGS sequence"/>
</dbReference>
<evidence type="ECO:0000313" key="2">
    <source>
        <dbReference type="Proteomes" id="UP000001593"/>
    </source>
</evidence>
<dbReference type="STRING" id="45351.A7SXV7"/>
<proteinExistence type="predicted"/>
<organism evidence="1 2">
    <name type="scientific">Nematostella vectensis</name>
    <name type="common">Starlet sea anemone</name>
    <dbReference type="NCBI Taxonomy" id="45351"/>
    <lineage>
        <taxon>Eukaryota</taxon>
        <taxon>Metazoa</taxon>
        <taxon>Cnidaria</taxon>
        <taxon>Anthozoa</taxon>
        <taxon>Hexacorallia</taxon>
        <taxon>Actiniaria</taxon>
        <taxon>Edwardsiidae</taxon>
        <taxon>Nematostella</taxon>
    </lineage>
</organism>
<dbReference type="eggNOG" id="ENOG502T0II">
    <property type="taxonomic scope" value="Eukaryota"/>
</dbReference>
<evidence type="ECO:0000313" key="1">
    <source>
        <dbReference type="EMBL" id="EDO31465.1"/>
    </source>
</evidence>
<dbReference type="PANTHER" id="PTHR47018:SF3">
    <property type="entry name" value="MYCBP-ASSOCIATED PROTEIN"/>
    <property type="match status" value="1"/>
</dbReference>
<keyword evidence="2" id="KW-1185">Reference proteome</keyword>